<sequence>MISWIVRILMVAAGVVTSWFVAKDAPIFGVAQVMVALLLLTFIVAVLAFWPHRWTIALNRSEKQH</sequence>
<dbReference type="AlphaFoldDB" id="A0A5N7MLL7"/>
<dbReference type="OrthoDB" id="8453239at2"/>
<dbReference type="RefSeq" id="WP_152713522.1">
    <property type="nucleotide sequence ID" value="NZ_VOSJ01000084.1"/>
</dbReference>
<reference evidence="2 3" key="1">
    <citation type="journal article" date="2019" name="Syst. Appl. Microbiol.">
        <title>Microvirga tunisiensis sp. nov., a root nodule symbiotic bacterium isolated from Lupinus micranthus and L. luteus grown in Northern Tunisia.</title>
        <authorList>
            <person name="Msaddak A."/>
            <person name="Rejili M."/>
            <person name="Duran D."/>
            <person name="Mars M."/>
            <person name="Palacios J.M."/>
            <person name="Ruiz-Argueso T."/>
            <person name="Rey L."/>
            <person name="Imperial J."/>
        </authorList>
    </citation>
    <scope>NUCLEOTIDE SEQUENCE [LARGE SCALE GENOMIC DNA]</scope>
    <source>
        <strain evidence="2 3">Lmie10</strain>
    </source>
</reference>
<feature type="transmembrane region" description="Helical" evidence="1">
    <location>
        <begin position="5"/>
        <end position="22"/>
    </location>
</feature>
<comment type="caution">
    <text evidence="2">The sequence shown here is derived from an EMBL/GenBank/DDBJ whole genome shotgun (WGS) entry which is preliminary data.</text>
</comment>
<protein>
    <submittedName>
        <fullName evidence="2">Uncharacterized protein</fullName>
    </submittedName>
</protein>
<gene>
    <name evidence="2" type="ORF">FS320_19585</name>
</gene>
<keyword evidence="1" id="KW-0472">Membrane</keyword>
<keyword evidence="1" id="KW-0812">Transmembrane</keyword>
<keyword evidence="1" id="KW-1133">Transmembrane helix</keyword>
<evidence type="ECO:0000256" key="1">
    <source>
        <dbReference type="SAM" id="Phobius"/>
    </source>
</evidence>
<evidence type="ECO:0000313" key="2">
    <source>
        <dbReference type="EMBL" id="MPR27339.1"/>
    </source>
</evidence>
<organism evidence="2 3">
    <name type="scientific">Microvirga tunisiensis</name>
    <dbReference type="NCBI Taxonomy" id="2108360"/>
    <lineage>
        <taxon>Bacteria</taxon>
        <taxon>Pseudomonadati</taxon>
        <taxon>Pseudomonadota</taxon>
        <taxon>Alphaproteobacteria</taxon>
        <taxon>Hyphomicrobiales</taxon>
        <taxon>Methylobacteriaceae</taxon>
        <taxon>Microvirga</taxon>
    </lineage>
</organism>
<dbReference type="Proteomes" id="UP000403266">
    <property type="component" value="Unassembled WGS sequence"/>
</dbReference>
<name>A0A5N7MLL7_9HYPH</name>
<accession>A0A5N7MLL7</accession>
<dbReference type="EMBL" id="VOSK01000084">
    <property type="protein sequence ID" value="MPR27339.1"/>
    <property type="molecule type" value="Genomic_DNA"/>
</dbReference>
<keyword evidence="3" id="KW-1185">Reference proteome</keyword>
<proteinExistence type="predicted"/>
<evidence type="ECO:0000313" key="3">
    <source>
        <dbReference type="Proteomes" id="UP000403266"/>
    </source>
</evidence>
<feature type="transmembrane region" description="Helical" evidence="1">
    <location>
        <begin position="28"/>
        <end position="50"/>
    </location>
</feature>